<dbReference type="AlphaFoldDB" id="A0A9W4NYY7"/>
<accession>A0A9W4NYY7</accession>
<dbReference type="Pfam" id="PF00725">
    <property type="entry name" value="3HCDH"/>
    <property type="match status" value="1"/>
</dbReference>
<evidence type="ECO:0000256" key="2">
    <source>
        <dbReference type="SAM" id="Phobius"/>
    </source>
</evidence>
<keyword evidence="1" id="KW-0560">Oxidoreductase</keyword>
<dbReference type="InterPro" id="IPR011042">
    <property type="entry name" value="6-blade_b-propeller_TolB-like"/>
</dbReference>
<dbReference type="InterPro" id="IPR006108">
    <property type="entry name" value="3HC_DH_C"/>
</dbReference>
<keyword evidence="2" id="KW-1133">Transmembrane helix</keyword>
<protein>
    <submittedName>
        <fullName evidence="5">Uncharacterized protein</fullName>
    </submittedName>
</protein>
<dbReference type="InterPro" id="IPR006176">
    <property type="entry name" value="3-OHacyl-CoA_DH_NAD-bd"/>
</dbReference>
<dbReference type="Proteomes" id="UP001152646">
    <property type="component" value="Unassembled WGS sequence"/>
</dbReference>
<dbReference type="InterPro" id="IPR000033">
    <property type="entry name" value="LDLR_classB_rpt"/>
</dbReference>
<proteinExistence type="predicted"/>
<dbReference type="GO" id="GO:0016616">
    <property type="term" value="F:oxidoreductase activity, acting on the CH-OH group of donors, NAD or NADP as acceptor"/>
    <property type="evidence" value="ECO:0007669"/>
    <property type="project" value="InterPro"/>
</dbReference>
<keyword evidence="2" id="KW-0812">Transmembrane</keyword>
<dbReference type="PANTHER" id="PTHR48075:SF10">
    <property type="entry name" value="DEHYDROGENASE, PUTATIVE (AFU_ORTHOLOGUE AFUA_5G10070)-RELATED"/>
    <property type="match status" value="1"/>
</dbReference>
<dbReference type="GO" id="GO:0006631">
    <property type="term" value="P:fatty acid metabolic process"/>
    <property type="evidence" value="ECO:0007669"/>
    <property type="project" value="InterPro"/>
</dbReference>
<dbReference type="PANTHER" id="PTHR48075">
    <property type="entry name" value="3-HYDROXYACYL-COA DEHYDROGENASE FAMILY PROTEIN"/>
    <property type="match status" value="1"/>
</dbReference>
<dbReference type="InterPro" id="IPR008927">
    <property type="entry name" value="6-PGluconate_DH-like_C_sf"/>
</dbReference>
<dbReference type="Gene3D" id="2.120.10.30">
    <property type="entry name" value="TolB, C-terminal domain"/>
    <property type="match status" value="2"/>
</dbReference>
<feature type="domain" description="3-hydroxyacyl-CoA dehydrogenase NAD binding" evidence="4">
    <location>
        <begin position="52"/>
        <end position="199"/>
    </location>
</feature>
<evidence type="ECO:0000259" key="4">
    <source>
        <dbReference type="Pfam" id="PF02737"/>
    </source>
</evidence>
<dbReference type="Pfam" id="PF02737">
    <property type="entry name" value="3HCDH_N"/>
    <property type="match status" value="1"/>
</dbReference>
<dbReference type="OrthoDB" id="5958943at2759"/>
<dbReference type="Gene3D" id="3.40.50.720">
    <property type="entry name" value="NAD(P)-binding Rossmann-like Domain"/>
    <property type="match status" value="1"/>
</dbReference>
<feature type="transmembrane region" description="Helical" evidence="2">
    <location>
        <begin position="42"/>
        <end position="60"/>
    </location>
</feature>
<evidence type="ECO:0000313" key="6">
    <source>
        <dbReference type="Proteomes" id="UP001152646"/>
    </source>
</evidence>
<organism evidence="5 6">
    <name type="scientific">Penicillium salamii</name>
    <dbReference type="NCBI Taxonomy" id="1612424"/>
    <lineage>
        <taxon>Eukaryota</taxon>
        <taxon>Fungi</taxon>
        <taxon>Dikarya</taxon>
        <taxon>Ascomycota</taxon>
        <taxon>Pezizomycotina</taxon>
        <taxon>Eurotiomycetes</taxon>
        <taxon>Eurotiomycetidae</taxon>
        <taxon>Eurotiales</taxon>
        <taxon>Aspergillaceae</taxon>
        <taxon>Penicillium</taxon>
    </lineage>
</organism>
<evidence type="ECO:0000256" key="1">
    <source>
        <dbReference type="ARBA" id="ARBA00023002"/>
    </source>
</evidence>
<gene>
    <name evidence="5" type="ORF">PSALAMII_LOCUS10884</name>
</gene>
<evidence type="ECO:0000259" key="3">
    <source>
        <dbReference type="Pfam" id="PF00725"/>
    </source>
</evidence>
<dbReference type="InterPro" id="IPR036291">
    <property type="entry name" value="NAD(P)-bd_dom_sf"/>
</dbReference>
<keyword evidence="2" id="KW-0472">Membrane</keyword>
<name>A0A9W4NYY7_9EURO</name>
<dbReference type="EMBL" id="CAJVPA010000261">
    <property type="protein sequence ID" value="CAG8427092.1"/>
    <property type="molecule type" value="Genomic_DNA"/>
</dbReference>
<dbReference type="Gene3D" id="1.10.1040.10">
    <property type="entry name" value="N-(1-d-carboxylethyl)-l-norvaline Dehydrogenase, domain 2"/>
    <property type="match status" value="1"/>
</dbReference>
<sequence>MKPTWQPPRDYRNRPVAILGAGVLGRRVGMYLVIIYHLYIPVLTNIASLGCIWASAGYSVRLRDPSEQQRADAITYIEENVQSYSVKTGKTPGSFEAFKDMKEAVADAWLVIEAVPEKIELKTSTFAELETTAPEDCILASNSSSYKSSEMISKVSDQTKSRILNMHYYMPPQCMIVELMTDGYTASEIFPFMVERSQEAATLPYVARKESTGFIFNRLWAAVKREVLTIIADGVSVPEEIDDMWLEMFIKGETLPCRMMDKIGLDTVAFIENHYVHERGLSSEKTVDFLRTNYLDQGKLGNKCSQGGLYAPDDKSSTPTNGPREPEILVLDVGLSASTPSTTSGQILKLTADGRHYEAILKEQALPDGLAVDQACGRMFWTCMGVPGKPDGAVYSAKLDGSDIITLVAPGTVNTPKQLSLDHSAQKIYFCDREGCRVYRCSFDGSDLETLVDNIGHDLTSQESVSDWCVGVTVSPALGKFYWTQKGPPKGGKGRIFCANIMTPERQSMGSRNDVQCVLSGLPEPIDLEIDEETRTLYWTDRGEIPWGNSLNKTTLDEAGLVVPPVDTPRTYETITRGLNEAIGLKLDVPNSHIYLTDLGGSVYRCNLDGTHKQKIFSEDLRAFTGVALLRS</sequence>
<dbReference type="SUPFAM" id="SSF51735">
    <property type="entry name" value="NAD(P)-binding Rossmann-fold domains"/>
    <property type="match status" value="1"/>
</dbReference>
<dbReference type="SUPFAM" id="SSF63825">
    <property type="entry name" value="YWTD domain"/>
    <property type="match status" value="1"/>
</dbReference>
<dbReference type="InterPro" id="IPR013328">
    <property type="entry name" value="6PGD_dom2"/>
</dbReference>
<dbReference type="SMART" id="SM00135">
    <property type="entry name" value="LY"/>
    <property type="match status" value="5"/>
</dbReference>
<evidence type="ECO:0000313" key="5">
    <source>
        <dbReference type="EMBL" id="CAG8427092.1"/>
    </source>
</evidence>
<feature type="domain" description="3-hydroxyacyl-CoA dehydrogenase C-terminal" evidence="3">
    <location>
        <begin position="213"/>
        <end position="307"/>
    </location>
</feature>
<dbReference type="GO" id="GO:0070403">
    <property type="term" value="F:NAD+ binding"/>
    <property type="evidence" value="ECO:0007669"/>
    <property type="project" value="InterPro"/>
</dbReference>
<comment type="caution">
    <text evidence="5">The sequence shown here is derived from an EMBL/GenBank/DDBJ whole genome shotgun (WGS) entry which is preliminary data.</text>
</comment>
<dbReference type="SUPFAM" id="SSF48179">
    <property type="entry name" value="6-phosphogluconate dehydrogenase C-terminal domain-like"/>
    <property type="match status" value="1"/>
</dbReference>
<reference evidence="5" key="1">
    <citation type="submission" date="2021-07" db="EMBL/GenBank/DDBJ databases">
        <authorList>
            <person name="Branca A.L. A."/>
        </authorList>
    </citation>
    <scope>NUCLEOTIDE SEQUENCE</scope>
</reference>